<gene>
    <name evidence="2" type="ORF">SAMN02745702_00434</name>
</gene>
<dbReference type="OrthoDB" id="9926505at2"/>
<dbReference type="AlphaFoldDB" id="A0A1T4VJ90"/>
<keyword evidence="1" id="KW-1133">Transmembrane helix</keyword>
<evidence type="ECO:0000313" key="2">
    <source>
        <dbReference type="EMBL" id="SKA64965.1"/>
    </source>
</evidence>
<name>A0A1T4VJ90_9BACT</name>
<dbReference type="Proteomes" id="UP000189733">
    <property type="component" value="Unassembled WGS sequence"/>
</dbReference>
<organism evidence="2 3">
    <name type="scientific">Desulfobaculum bizertense DSM 18034</name>
    <dbReference type="NCBI Taxonomy" id="1121442"/>
    <lineage>
        <taxon>Bacteria</taxon>
        <taxon>Pseudomonadati</taxon>
        <taxon>Thermodesulfobacteriota</taxon>
        <taxon>Desulfovibrionia</taxon>
        <taxon>Desulfovibrionales</taxon>
        <taxon>Desulfovibrionaceae</taxon>
        <taxon>Desulfobaculum</taxon>
    </lineage>
</organism>
<feature type="transmembrane region" description="Helical" evidence="1">
    <location>
        <begin position="20"/>
        <end position="42"/>
    </location>
</feature>
<feature type="transmembrane region" description="Helical" evidence="1">
    <location>
        <begin position="86"/>
        <end position="108"/>
    </location>
</feature>
<sequence>MPELFEALISIFSRAYEIGLTVMTPVPTLLYASCFFLILLAYLKKSHRFGVMLLHFTLVLFFFIIWNHPAFRYFKFNPWHGGYAYVFIMLAVMIYIPIRLVFAFINFWQDYLQPIDRI</sequence>
<proteinExistence type="predicted"/>
<dbReference type="EMBL" id="FUYA01000001">
    <property type="protein sequence ID" value="SKA64965.1"/>
    <property type="molecule type" value="Genomic_DNA"/>
</dbReference>
<accession>A0A1T4VJ90</accession>
<feature type="transmembrane region" description="Helical" evidence="1">
    <location>
        <begin position="49"/>
        <end position="66"/>
    </location>
</feature>
<keyword evidence="3" id="KW-1185">Reference proteome</keyword>
<keyword evidence="1" id="KW-0812">Transmembrane</keyword>
<evidence type="ECO:0000313" key="3">
    <source>
        <dbReference type="Proteomes" id="UP000189733"/>
    </source>
</evidence>
<protein>
    <submittedName>
        <fullName evidence="2">Uncharacterized protein</fullName>
    </submittedName>
</protein>
<dbReference type="STRING" id="1121442.SAMN02745702_00434"/>
<keyword evidence="1" id="KW-0472">Membrane</keyword>
<reference evidence="2 3" key="1">
    <citation type="submission" date="2017-02" db="EMBL/GenBank/DDBJ databases">
        <authorList>
            <person name="Peterson S.W."/>
        </authorList>
    </citation>
    <scope>NUCLEOTIDE SEQUENCE [LARGE SCALE GENOMIC DNA]</scope>
    <source>
        <strain evidence="2 3">DSM 18034</strain>
    </source>
</reference>
<evidence type="ECO:0000256" key="1">
    <source>
        <dbReference type="SAM" id="Phobius"/>
    </source>
</evidence>
<dbReference type="RefSeq" id="WP_078683743.1">
    <property type="nucleotide sequence ID" value="NZ_FUYA01000001.1"/>
</dbReference>